<dbReference type="InterPro" id="IPR005708">
    <property type="entry name" value="Homogentis_dOase"/>
</dbReference>
<feature type="non-terminal residue" evidence="7">
    <location>
        <position position="78"/>
    </location>
</feature>
<dbReference type="GO" id="GO:0006559">
    <property type="term" value="P:L-phenylalanine catabolic process"/>
    <property type="evidence" value="ECO:0007669"/>
    <property type="project" value="UniProtKB-UniPathway"/>
</dbReference>
<dbReference type="GO" id="GO:0005737">
    <property type="term" value="C:cytoplasm"/>
    <property type="evidence" value="ECO:0007669"/>
    <property type="project" value="TreeGrafter"/>
</dbReference>
<comment type="pathway">
    <text evidence="2">Amino-acid degradation; L-phenylalanine degradation; acetoacetate and fumarate from L-phenylalanine: step 4/6.</text>
</comment>
<evidence type="ECO:0000256" key="5">
    <source>
        <dbReference type="PIRSR" id="PIRSR605708-2"/>
    </source>
</evidence>
<evidence type="ECO:0000313" key="8">
    <source>
        <dbReference type="Proteomes" id="UP000019471"/>
    </source>
</evidence>
<dbReference type="GeneID" id="19186926"/>
<dbReference type="GO" id="GO:0006570">
    <property type="term" value="P:tyrosine metabolic process"/>
    <property type="evidence" value="ECO:0007669"/>
    <property type="project" value="InterPro"/>
</dbReference>
<dbReference type="eggNOG" id="KOG1417">
    <property type="taxonomic scope" value="Eukaryota"/>
</dbReference>
<dbReference type="PANTHER" id="PTHR11056">
    <property type="entry name" value="HOMOGENTISATE 1,2-DIOXYGENASE"/>
    <property type="match status" value="1"/>
</dbReference>
<dbReference type="RefSeq" id="XP_007740999.1">
    <property type="nucleotide sequence ID" value="XM_007742809.1"/>
</dbReference>
<feature type="binding site" evidence="5">
    <location>
        <position position="63"/>
    </location>
    <ligand>
        <name>Fe cation</name>
        <dbReference type="ChEBI" id="CHEBI:24875"/>
    </ligand>
</feature>
<evidence type="ECO:0000313" key="7">
    <source>
        <dbReference type="EMBL" id="EXJ73899.1"/>
    </source>
</evidence>
<evidence type="ECO:0000256" key="4">
    <source>
        <dbReference type="ARBA" id="ARBA00013127"/>
    </source>
</evidence>
<dbReference type="HOGENOM" id="CLU_2628483_0_0_1"/>
<comment type="caution">
    <text evidence="7">The sequence shown here is derived from an EMBL/GenBank/DDBJ whole genome shotgun (WGS) entry which is preliminary data.</text>
</comment>
<dbReference type="GO" id="GO:0004411">
    <property type="term" value="F:homogentisate 1,2-dioxygenase activity"/>
    <property type="evidence" value="ECO:0007669"/>
    <property type="project" value="UniProtKB-EC"/>
</dbReference>
<dbReference type="InterPro" id="IPR011051">
    <property type="entry name" value="RmlC_Cupin_sf"/>
</dbReference>
<keyword evidence="5" id="KW-0479">Metal-binding</keyword>
<evidence type="ECO:0000256" key="1">
    <source>
        <dbReference type="ARBA" id="ARBA00001962"/>
    </source>
</evidence>
<dbReference type="InterPro" id="IPR046451">
    <property type="entry name" value="HgmA_C"/>
</dbReference>
<dbReference type="PANTHER" id="PTHR11056:SF0">
    <property type="entry name" value="HOMOGENTISATE 1,2-DIOXYGENASE"/>
    <property type="match status" value="1"/>
</dbReference>
<dbReference type="Proteomes" id="UP000019471">
    <property type="component" value="Unassembled WGS sequence"/>
</dbReference>
<feature type="domain" description="Homogentisate 1,2-dioxygenase C-terminal" evidence="6">
    <location>
        <begin position="1"/>
        <end position="78"/>
    </location>
</feature>
<dbReference type="Pfam" id="PF04209">
    <property type="entry name" value="HgmA_C"/>
    <property type="match status" value="1"/>
</dbReference>
<dbReference type="UniPathway" id="UPA00139">
    <property type="reaction ID" value="UER00339"/>
</dbReference>
<sequence>ILTATSNTHPGTTVADFLIFPTRWLVAEDACHPPFYHRNCMSEFKGLIQSSYIASLNNCLSSHGPEPAAFDTASREEL</sequence>
<feature type="binding site" evidence="5">
    <location>
        <position position="63"/>
    </location>
    <ligand>
        <name>homogentisate</name>
        <dbReference type="ChEBI" id="CHEBI:16169"/>
    </ligand>
</feature>
<feature type="non-terminal residue" evidence="7">
    <location>
        <position position="1"/>
    </location>
</feature>
<organism evidence="7 8">
    <name type="scientific">Cladophialophora psammophila CBS 110553</name>
    <dbReference type="NCBI Taxonomy" id="1182543"/>
    <lineage>
        <taxon>Eukaryota</taxon>
        <taxon>Fungi</taxon>
        <taxon>Dikarya</taxon>
        <taxon>Ascomycota</taxon>
        <taxon>Pezizomycotina</taxon>
        <taxon>Eurotiomycetes</taxon>
        <taxon>Chaetothyriomycetidae</taxon>
        <taxon>Chaetothyriales</taxon>
        <taxon>Herpotrichiellaceae</taxon>
        <taxon>Cladophialophora</taxon>
    </lineage>
</organism>
<name>W9XUH0_9EURO</name>
<keyword evidence="5" id="KW-0408">Iron</keyword>
<feature type="binding site" evidence="5">
    <location>
        <position position="37"/>
    </location>
    <ligand>
        <name>Fe cation</name>
        <dbReference type="ChEBI" id="CHEBI:24875"/>
    </ligand>
</feature>
<keyword evidence="8" id="KW-1185">Reference proteome</keyword>
<evidence type="ECO:0000256" key="3">
    <source>
        <dbReference type="ARBA" id="ARBA00007757"/>
    </source>
</evidence>
<proteinExistence type="inferred from homology"/>
<gene>
    <name evidence="7" type="ORF">A1O5_02193</name>
</gene>
<dbReference type="AlphaFoldDB" id="W9XUH0"/>
<evidence type="ECO:0000259" key="6">
    <source>
        <dbReference type="Pfam" id="PF04209"/>
    </source>
</evidence>
<feature type="binding site" evidence="5">
    <location>
        <position position="43"/>
    </location>
    <ligand>
        <name>Fe cation</name>
        <dbReference type="ChEBI" id="CHEBI:24875"/>
    </ligand>
</feature>
<reference evidence="7 8" key="1">
    <citation type="submission" date="2013-03" db="EMBL/GenBank/DDBJ databases">
        <title>The Genome Sequence of Cladophialophora psammophila CBS 110553.</title>
        <authorList>
            <consortium name="The Broad Institute Genomics Platform"/>
            <person name="Cuomo C."/>
            <person name="de Hoog S."/>
            <person name="Gorbushina A."/>
            <person name="Walker B."/>
            <person name="Young S.K."/>
            <person name="Zeng Q."/>
            <person name="Gargeya S."/>
            <person name="Fitzgerald M."/>
            <person name="Haas B."/>
            <person name="Abouelleil A."/>
            <person name="Allen A.W."/>
            <person name="Alvarado L."/>
            <person name="Arachchi H.M."/>
            <person name="Berlin A.M."/>
            <person name="Chapman S.B."/>
            <person name="Gainer-Dewar J."/>
            <person name="Goldberg J."/>
            <person name="Griggs A."/>
            <person name="Gujja S."/>
            <person name="Hansen M."/>
            <person name="Howarth C."/>
            <person name="Imamovic A."/>
            <person name="Ireland A."/>
            <person name="Larimer J."/>
            <person name="McCowan C."/>
            <person name="Murphy C."/>
            <person name="Pearson M."/>
            <person name="Poon T.W."/>
            <person name="Priest M."/>
            <person name="Roberts A."/>
            <person name="Saif S."/>
            <person name="Shea T."/>
            <person name="Sisk P."/>
            <person name="Sykes S."/>
            <person name="Wortman J."/>
            <person name="Nusbaum C."/>
            <person name="Birren B."/>
        </authorList>
    </citation>
    <scope>NUCLEOTIDE SEQUENCE [LARGE SCALE GENOMIC DNA]</scope>
    <source>
        <strain evidence="7 8">CBS 110553</strain>
    </source>
</reference>
<dbReference type="SUPFAM" id="SSF51182">
    <property type="entry name" value="RmlC-like cupins"/>
    <property type="match status" value="1"/>
</dbReference>
<dbReference type="OrthoDB" id="1689029at2759"/>
<keyword evidence="7" id="KW-0560">Oxidoreductase</keyword>
<dbReference type="EC" id="1.13.11.5" evidence="4"/>
<feature type="binding site" evidence="5">
    <location>
        <position position="52"/>
    </location>
    <ligand>
        <name>homogentisate</name>
        <dbReference type="ChEBI" id="CHEBI:16169"/>
    </ligand>
</feature>
<dbReference type="GO" id="GO:0046872">
    <property type="term" value="F:metal ion binding"/>
    <property type="evidence" value="ECO:0007669"/>
    <property type="project" value="UniProtKB-KW"/>
</dbReference>
<keyword evidence="7" id="KW-0223">Dioxygenase</keyword>
<accession>W9XUH0</accession>
<dbReference type="InterPro" id="IPR014710">
    <property type="entry name" value="RmlC-like_jellyroll"/>
</dbReference>
<dbReference type="Gene3D" id="2.60.120.10">
    <property type="entry name" value="Jelly Rolls"/>
    <property type="match status" value="1"/>
</dbReference>
<dbReference type="EMBL" id="AMGX01000003">
    <property type="protein sequence ID" value="EXJ73899.1"/>
    <property type="molecule type" value="Genomic_DNA"/>
</dbReference>
<evidence type="ECO:0000256" key="2">
    <source>
        <dbReference type="ARBA" id="ARBA00004704"/>
    </source>
</evidence>
<comment type="cofactor">
    <cofactor evidence="1 5">
        <name>Fe cation</name>
        <dbReference type="ChEBI" id="CHEBI:24875"/>
    </cofactor>
</comment>
<dbReference type="STRING" id="1182543.W9XUH0"/>
<comment type="similarity">
    <text evidence="3">Belongs to the homogentisate dioxygenase family.</text>
</comment>
<protein>
    <recommendedName>
        <fullName evidence="4">homogentisate 1,2-dioxygenase</fullName>
        <ecNumber evidence="4">1.13.11.5</ecNumber>
    </recommendedName>
</protein>